<reference evidence="3" key="1">
    <citation type="journal article" date="2019" name="Int. J. Syst. Evol. Microbiol.">
        <title>The Global Catalogue of Microorganisms (GCM) 10K type strain sequencing project: providing services to taxonomists for standard genome sequencing and annotation.</title>
        <authorList>
            <consortium name="The Broad Institute Genomics Platform"/>
            <consortium name="The Broad Institute Genome Sequencing Center for Infectious Disease"/>
            <person name="Wu L."/>
            <person name="Ma J."/>
        </authorList>
    </citation>
    <scope>NUCLEOTIDE SEQUENCE [LARGE SCALE GENOMIC DNA]</scope>
    <source>
        <strain evidence="3">CGMCC 4.1641</strain>
    </source>
</reference>
<feature type="domain" description="SLH" evidence="1">
    <location>
        <begin position="27"/>
        <end position="52"/>
    </location>
</feature>
<accession>A0ABV8SFG2</accession>
<dbReference type="EMBL" id="JBHSED010000036">
    <property type="protein sequence ID" value="MFC4305199.1"/>
    <property type="molecule type" value="Genomic_DNA"/>
</dbReference>
<dbReference type="Pfam" id="PF00395">
    <property type="entry name" value="SLH"/>
    <property type="match status" value="1"/>
</dbReference>
<evidence type="ECO:0000313" key="3">
    <source>
        <dbReference type="Proteomes" id="UP001595755"/>
    </source>
</evidence>
<evidence type="ECO:0000313" key="2">
    <source>
        <dbReference type="EMBL" id="MFC4305199.1"/>
    </source>
</evidence>
<name>A0ABV8SFG2_9BACL</name>
<proteinExistence type="predicted"/>
<dbReference type="Proteomes" id="UP001595755">
    <property type="component" value="Unassembled WGS sequence"/>
</dbReference>
<evidence type="ECO:0000259" key="1">
    <source>
        <dbReference type="Pfam" id="PF00395"/>
    </source>
</evidence>
<protein>
    <submittedName>
        <fullName evidence="2">S-layer homology domain-containing protein</fullName>
    </submittedName>
</protein>
<gene>
    <name evidence="2" type="ORF">ACFO1S_17340</name>
</gene>
<comment type="caution">
    <text evidence="2">The sequence shown here is derived from an EMBL/GenBank/DDBJ whole genome shotgun (WGS) entry which is preliminary data.</text>
</comment>
<organism evidence="2 3">
    <name type="scientific">Cohnella boryungensis</name>
    <dbReference type="NCBI Taxonomy" id="768479"/>
    <lineage>
        <taxon>Bacteria</taxon>
        <taxon>Bacillati</taxon>
        <taxon>Bacillota</taxon>
        <taxon>Bacilli</taxon>
        <taxon>Bacillales</taxon>
        <taxon>Paenibacillaceae</taxon>
        <taxon>Cohnella</taxon>
    </lineage>
</organism>
<sequence length="65" mass="7337">MRLRERIQIEMIAEMLSPMVRGWLETVQAGIVSGRSTTVLAPKGNMTRAEVATLIRRLLQKSDLI</sequence>
<keyword evidence="3" id="KW-1185">Reference proteome</keyword>
<dbReference type="InterPro" id="IPR001119">
    <property type="entry name" value="SLH_dom"/>
</dbReference>